<evidence type="ECO:0000256" key="1">
    <source>
        <dbReference type="SAM" id="MobiDB-lite"/>
    </source>
</evidence>
<name>T0LLU8_COLGC</name>
<reference evidence="3" key="1">
    <citation type="journal article" date="2013" name="Mol. Plant Microbe Interact.">
        <title>Global aspects of pacC regulation of pathogenicity genes in Colletotrichum gloeosporioides as revealed by transcriptome analysis.</title>
        <authorList>
            <person name="Alkan N."/>
            <person name="Meng X."/>
            <person name="Friedlander G."/>
            <person name="Reuveni E."/>
            <person name="Sukno S."/>
            <person name="Sherman A."/>
            <person name="Thon M."/>
            <person name="Fluhr R."/>
            <person name="Prusky D."/>
        </authorList>
    </citation>
    <scope>NUCLEOTIDE SEQUENCE [LARGE SCALE GENOMIC DNA]</scope>
    <source>
        <strain evidence="3">Cg-14</strain>
    </source>
</reference>
<proteinExistence type="predicted"/>
<evidence type="ECO:0000313" key="2">
    <source>
        <dbReference type="EMBL" id="EQB49245.1"/>
    </source>
</evidence>
<dbReference type="AlphaFoldDB" id="T0LLU8"/>
<dbReference type="HOGENOM" id="CLU_3428489_0_0_1"/>
<evidence type="ECO:0000313" key="3">
    <source>
        <dbReference type="Proteomes" id="UP000015530"/>
    </source>
</evidence>
<dbReference type="EMBL" id="AMYD01002376">
    <property type="protein sequence ID" value="EQB49245.1"/>
    <property type="molecule type" value="Genomic_DNA"/>
</dbReference>
<dbReference type="Proteomes" id="UP000015530">
    <property type="component" value="Unassembled WGS sequence"/>
</dbReference>
<feature type="region of interest" description="Disordered" evidence="1">
    <location>
        <begin position="1"/>
        <end position="20"/>
    </location>
</feature>
<accession>T0LLU8</accession>
<feature type="compositionally biased region" description="Basic and acidic residues" evidence="1">
    <location>
        <begin position="11"/>
        <end position="20"/>
    </location>
</feature>
<protein>
    <submittedName>
        <fullName evidence="2">Uncharacterized protein</fullName>
    </submittedName>
</protein>
<comment type="caution">
    <text evidence="2">The sequence shown here is derived from an EMBL/GenBank/DDBJ whole genome shotgun (WGS) entry which is preliminary data.</text>
</comment>
<sequence length="20" mass="2463">MTWPEQLAISTRKEYHENQT</sequence>
<organism evidence="2 3">
    <name type="scientific">Colletotrichum gloeosporioides (strain Cg-14)</name>
    <name type="common">Anthracnose fungus</name>
    <name type="synonym">Glomerella cingulata</name>
    <dbReference type="NCBI Taxonomy" id="1237896"/>
    <lineage>
        <taxon>Eukaryota</taxon>
        <taxon>Fungi</taxon>
        <taxon>Dikarya</taxon>
        <taxon>Ascomycota</taxon>
        <taxon>Pezizomycotina</taxon>
        <taxon>Sordariomycetes</taxon>
        <taxon>Hypocreomycetidae</taxon>
        <taxon>Glomerellales</taxon>
        <taxon>Glomerellaceae</taxon>
        <taxon>Colletotrichum</taxon>
        <taxon>Colletotrichum gloeosporioides species complex</taxon>
    </lineage>
</organism>
<gene>
    <name evidence="2" type="ORF">CGLO_11436</name>
</gene>